<evidence type="ECO:0000313" key="2">
    <source>
        <dbReference type="EMBL" id="MPW19035.1"/>
    </source>
</evidence>
<dbReference type="SUPFAM" id="SSF50939">
    <property type="entry name" value="Sialidases"/>
    <property type="match status" value="2"/>
</dbReference>
<protein>
    <submittedName>
        <fullName evidence="2">Exo-alpha-sialidase</fullName>
    </submittedName>
</protein>
<organism evidence="2 3">
    <name type="scientific">Paraburkholderia franconis</name>
    <dbReference type="NCBI Taxonomy" id="2654983"/>
    <lineage>
        <taxon>Bacteria</taxon>
        <taxon>Pseudomonadati</taxon>
        <taxon>Pseudomonadota</taxon>
        <taxon>Betaproteobacteria</taxon>
        <taxon>Burkholderiales</taxon>
        <taxon>Burkholderiaceae</taxon>
        <taxon>Paraburkholderia</taxon>
    </lineage>
</organism>
<evidence type="ECO:0000313" key="3">
    <source>
        <dbReference type="Proteomes" id="UP000484381"/>
    </source>
</evidence>
<keyword evidence="3" id="KW-1185">Reference proteome</keyword>
<dbReference type="RefSeq" id="WP_152760693.1">
    <property type="nucleotide sequence ID" value="NZ_WHNP01000017.1"/>
</dbReference>
<dbReference type="EMBL" id="WHNP01000017">
    <property type="protein sequence ID" value="MPW19035.1"/>
    <property type="molecule type" value="Genomic_DNA"/>
</dbReference>
<evidence type="ECO:0000256" key="1">
    <source>
        <dbReference type="SAM" id="SignalP"/>
    </source>
</evidence>
<keyword evidence="1" id="KW-0732">Signal</keyword>
<reference evidence="2 3" key="1">
    <citation type="submission" date="2019-10" db="EMBL/GenBank/DDBJ databases">
        <title>Paraburkholderia sp. isolated from nodules of Mimosa pudica from Brazilian Atlantic Forest soils.</title>
        <authorList>
            <person name="Paulitsch F."/>
            <person name="Hungria M."/>
            <person name="Dall'Agnol R."/>
        </authorList>
    </citation>
    <scope>NUCLEOTIDE SEQUENCE [LARGE SCALE GENOMIC DNA]</scope>
    <source>
        <strain evidence="2 3">CNPSo 3157</strain>
    </source>
</reference>
<dbReference type="Proteomes" id="UP000484381">
    <property type="component" value="Unassembled WGS sequence"/>
</dbReference>
<proteinExistence type="predicted"/>
<dbReference type="AlphaFoldDB" id="A0A7X1TH11"/>
<dbReference type="InterPro" id="IPR036278">
    <property type="entry name" value="Sialidase_sf"/>
</dbReference>
<sequence length="449" mass="48296">MVALRKWASALAAGFSLMLTMQPSMAHDASNDMHAGHAMPMDIAGMADMADMGGMSGMSGMGSGAGAKAANAAKAPLATGAAFDAQHRLWVAWVEGQHVVVAHSSHVDKAGPALSPSVAVNATPEPIYTSAENRPKIAASPDAKTIYVTWSMPLDAPYTGMVRFSRSTDGGATWSVPVTVHGDRQPITHRFDSMIVDGQGRIYVAWIDKRDLTAAKKAGKTYDGAAVYYAVSTDGGQSFQTERKVADHTCECCRIALALDNEGRVQAMWRNVFDGQIRDHALAVLPADSREAVVPVRATFSGWHMEACPEHGPALAITPDGVRHMAWFSVVNGRADVYYSRLDARGKPIGEPWAFGDTGKPDEQASHAALISQGKTLWLAWKDFDGDTMRLMLRRSDDEGAHWNAPRMLAKTAGGSDNPQLLEDAGRVYLSWRTQNDGYMLVPAGEGNQ</sequence>
<feature type="signal peptide" evidence="1">
    <location>
        <begin position="1"/>
        <end position="26"/>
    </location>
</feature>
<dbReference type="CDD" id="cd15482">
    <property type="entry name" value="Sialidase_non-viral"/>
    <property type="match status" value="2"/>
</dbReference>
<accession>A0A7X1TH11</accession>
<gene>
    <name evidence="2" type="ORF">GCT13_19575</name>
</gene>
<dbReference type="Gene3D" id="2.120.10.10">
    <property type="match status" value="2"/>
</dbReference>
<name>A0A7X1TH11_9BURK</name>
<feature type="chain" id="PRO_5030887788" evidence="1">
    <location>
        <begin position="27"/>
        <end position="449"/>
    </location>
</feature>
<comment type="caution">
    <text evidence="2">The sequence shown here is derived from an EMBL/GenBank/DDBJ whole genome shotgun (WGS) entry which is preliminary data.</text>
</comment>